<feature type="compositionally biased region" description="Polar residues" evidence="1">
    <location>
        <begin position="113"/>
        <end position="132"/>
    </location>
</feature>
<dbReference type="Proteomes" id="UP001472677">
    <property type="component" value="Unassembled WGS sequence"/>
</dbReference>
<reference evidence="2 3" key="1">
    <citation type="journal article" date="2024" name="G3 (Bethesda)">
        <title>Genome assembly of Hibiscus sabdariffa L. provides insights into metabolisms of medicinal natural products.</title>
        <authorList>
            <person name="Kim T."/>
        </authorList>
    </citation>
    <scope>NUCLEOTIDE SEQUENCE [LARGE SCALE GENOMIC DNA]</scope>
    <source>
        <strain evidence="2">TK-2024</strain>
        <tissue evidence="2">Old leaves</tissue>
    </source>
</reference>
<comment type="caution">
    <text evidence="2">The sequence shown here is derived from an EMBL/GenBank/DDBJ whole genome shotgun (WGS) entry which is preliminary data.</text>
</comment>
<sequence>MDWQTWTMKPSMKPISKLEFEFEREKLLEDVVQELIYREILEYHPQMLQEYLQGKDHISFMERVCSDDTDNSDQSIKRITTFANRASLQSPTDLQGTMELEFTNQKCVGTTEYANQNVSRTPKASDKPTQNGRRMLKNESIGASSLLGV</sequence>
<dbReference type="EMBL" id="JBBPBM010000007">
    <property type="protein sequence ID" value="KAK8574723.1"/>
    <property type="molecule type" value="Genomic_DNA"/>
</dbReference>
<gene>
    <name evidence="2" type="ORF">V6N12_062408</name>
</gene>
<evidence type="ECO:0000313" key="3">
    <source>
        <dbReference type="Proteomes" id="UP001472677"/>
    </source>
</evidence>
<keyword evidence="3" id="KW-1185">Reference proteome</keyword>
<accession>A0ABR2F8U4</accession>
<proteinExistence type="predicted"/>
<protein>
    <submittedName>
        <fullName evidence="2">Uncharacterized protein</fullName>
    </submittedName>
</protein>
<feature type="region of interest" description="Disordered" evidence="1">
    <location>
        <begin position="113"/>
        <end position="149"/>
    </location>
</feature>
<evidence type="ECO:0000313" key="2">
    <source>
        <dbReference type="EMBL" id="KAK8574723.1"/>
    </source>
</evidence>
<evidence type="ECO:0000256" key="1">
    <source>
        <dbReference type="SAM" id="MobiDB-lite"/>
    </source>
</evidence>
<name>A0ABR2F8U4_9ROSI</name>
<organism evidence="2 3">
    <name type="scientific">Hibiscus sabdariffa</name>
    <name type="common">roselle</name>
    <dbReference type="NCBI Taxonomy" id="183260"/>
    <lineage>
        <taxon>Eukaryota</taxon>
        <taxon>Viridiplantae</taxon>
        <taxon>Streptophyta</taxon>
        <taxon>Embryophyta</taxon>
        <taxon>Tracheophyta</taxon>
        <taxon>Spermatophyta</taxon>
        <taxon>Magnoliopsida</taxon>
        <taxon>eudicotyledons</taxon>
        <taxon>Gunneridae</taxon>
        <taxon>Pentapetalae</taxon>
        <taxon>rosids</taxon>
        <taxon>malvids</taxon>
        <taxon>Malvales</taxon>
        <taxon>Malvaceae</taxon>
        <taxon>Malvoideae</taxon>
        <taxon>Hibiscus</taxon>
    </lineage>
</organism>